<evidence type="ECO:0000313" key="2">
    <source>
        <dbReference type="Proteomes" id="UP000257131"/>
    </source>
</evidence>
<evidence type="ECO:0000313" key="1">
    <source>
        <dbReference type="EMBL" id="REC58395.1"/>
    </source>
</evidence>
<organism evidence="1 2">
    <name type="scientific">Rhodosalinus sediminis</name>
    <dbReference type="NCBI Taxonomy" id="1940533"/>
    <lineage>
        <taxon>Bacteria</taxon>
        <taxon>Pseudomonadati</taxon>
        <taxon>Pseudomonadota</taxon>
        <taxon>Alphaproteobacteria</taxon>
        <taxon>Rhodobacterales</taxon>
        <taxon>Paracoccaceae</taxon>
        <taxon>Rhodosalinus</taxon>
    </lineage>
</organism>
<dbReference type="EMBL" id="QOHR01000002">
    <property type="protein sequence ID" value="REC58395.1"/>
    <property type="molecule type" value="Genomic_DNA"/>
</dbReference>
<accession>A0A3D9BY03</accession>
<protein>
    <submittedName>
        <fullName evidence="1">Uncharacterized protein</fullName>
    </submittedName>
</protein>
<sequence>MSALGIIFRRVLGAVRAPADAAAETPTGEARPALRLGPSRAARRRAALGAADLPVRDVTRDEHDAKSYHGQGLFLARQDRWDELDALIRETDAARAATPGGELVAELLARGAVADALEPGPDGATAPGLAWLHDLRAEAADQPGLALAVAWAEIATAEAARDGAAPADLPVERRMDYHSHLAQAAHVLEDFDPIALDSPAIAAAHCVLAPVWQADAAHLTDLYEDLIDLDPANPRHMRALGRALRARGLGALPVLERAARDTAERTADIWGAGGYTWCWRDALLADPRGFERVDSAHLLRGIEDILLRHEDQHLLNQLAAFCVLAPDRRAGAADTAAIAARRAAVREAGQHILRTQMSEIHPVVWAETAGHTGDRMSAMETGERLARAALDEAAGLMQAG</sequence>
<keyword evidence="2" id="KW-1185">Reference proteome</keyword>
<dbReference type="OrthoDB" id="7734559at2"/>
<comment type="caution">
    <text evidence="1">The sequence shown here is derived from an EMBL/GenBank/DDBJ whole genome shotgun (WGS) entry which is preliminary data.</text>
</comment>
<proteinExistence type="predicted"/>
<dbReference type="RefSeq" id="WP_115978175.1">
    <property type="nucleotide sequence ID" value="NZ_QOHR01000002.1"/>
</dbReference>
<dbReference type="AlphaFoldDB" id="A0A3D9BY03"/>
<gene>
    <name evidence="1" type="ORF">DRV84_02180</name>
</gene>
<name>A0A3D9BY03_9RHOB</name>
<dbReference type="Proteomes" id="UP000257131">
    <property type="component" value="Unassembled WGS sequence"/>
</dbReference>
<reference evidence="1 2" key="1">
    <citation type="journal article" date="2017" name="Int. J. Syst. Evol. Microbiol.">
        <title>Rhodosalinus sediminis gen. nov., sp. nov., isolated from marine saltern.</title>
        <authorList>
            <person name="Guo L.Y."/>
            <person name="Ling S.K."/>
            <person name="Li C.M."/>
            <person name="Chen G.J."/>
            <person name="Du Z.J."/>
        </authorList>
    </citation>
    <scope>NUCLEOTIDE SEQUENCE [LARGE SCALE GENOMIC DNA]</scope>
    <source>
        <strain evidence="1 2">WDN1C137</strain>
    </source>
</reference>